<dbReference type="Proteomes" id="UP000323632">
    <property type="component" value="Unassembled WGS sequence"/>
</dbReference>
<dbReference type="SUPFAM" id="SSF48452">
    <property type="entry name" value="TPR-like"/>
    <property type="match status" value="6"/>
</dbReference>
<organism evidence="1 2">
    <name type="scientific">Taibaiella lutea</name>
    <dbReference type="NCBI Taxonomy" id="2608001"/>
    <lineage>
        <taxon>Bacteria</taxon>
        <taxon>Pseudomonadati</taxon>
        <taxon>Bacteroidota</taxon>
        <taxon>Chitinophagia</taxon>
        <taxon>Chitinophagales</taxon>
        <taxon>Chitinophagaceae</taxon>
        <taxon>Taibaiella</taxon>
    </lineage>
</organism>
<comment type="caution">
    <text evidence="1">The sequence shown here is derived from an EMBL/GenBank/DDBJ whole genome shotgun (WGS) entry which is preliminary data.</text>
</comment>
<sequence>MGHSLKRFFIYSGVFSAFYLSSFSPEACGQIPVSNSKEYNLLKHGIEQFQQSHYILACKTIQEFLSQHIQPTETLNDKTLSLAIQQAKYILSLSNLKANNKNAVPEITLYIDETVNPVYKQRAAFALAQYYFQQNNLENAITYYEIAGIDNLSNNEIADAKFELAYSYFNEKKFDRAKPLFGTIKELPENKYYLAGNYYYGLLAYNDKDYELALKSFERIHNQEEYKDIIPYYEAEINYFKGNYDQVLTLSNRYLRKSDKLFYDKEMHLLTGQTYFEQKKFKEALPFFEHYYDNSEKIRKEELYELAYTYYRLEKWQKAIERFQPLSNAQDSLGQTSMYLLGDCYLKIGDKKGARNAFETCANMDYNPSQQEAASFLYAKLSYELGIEGLATRKLYDFIKVYPNSKFTPEAQKLLTGLLTKSSNYSEAFAIMSDMAVKDDAMWALYQQVGLGRAIQLMQSNQNAAADSVLNLSLQQPINNTYEAIAYFWKGDIAYKEKRYPQAIQFTQTFLDRVKGQEDAARRISPQATVQNANFNIGYAQLELGQYNDAATAFASVQNTTSNSGYNDLVASDAIVRQADAAFMQKDFDKAIQLYDKFINANVGNTDYAKYQKSLILGLQGNNDAKIQILNNLVSKYPVSEYKDEAQYELAVSYLESGRNSEAIDLLKSLSENTSIQDNLRAKALSKLAYSYQVADRDKEAITTYKKYIAAYPSAPDRAAATDALRNLYISTSQPEAYAQFLKENNMPEEGDAGIEQTYYAAAESDFGNNNWTKAVDGFTKYLNQFPNGNNANKAHYYRAESYYQLKDKTKALPDYDAVVNAGWSDFSDDAAARAAEIAYQNKDYVAAQKYYKALRSAALDNNNLQKAYTGLLITSYENKDFAASNAYADTLLSLPEINVNAQNEARLYKAKSLQNNSQFDEAMSLYQAIDKMNLGVASGEARYRMAEILFSQHKLKEAEEQASYAAQASGGSDYWTVKDYILIADILTEQKDYFNAKATLQSIVKNTSYADVKDEATKKLANVKQLEKSTSKLSEE</sequence>
<dbReference type="EMBL" id="VWSH01000001">
    <property type="protein sequence ID" value="KAA5537330.1"/>
    <property type="molecule type" value="Genomic_DNA"/>
</dbReference>
<dbReference type="InterPro" id="IPR011990">
    <property type="entry name" value="TPR-like_helical_dom_sf"/>
</dbReference>
<dbReference type="Gene3D" id="1.25.40.10">
    <property type="entry name" value="Tetratricopeptide repeat domain"/>
    <property type="match status" value="7"/>
</dbReference>
<dbReference type="InterPro" id="IPR019734">
    <property type="entry name" value="TPR_rpt"/>
</dbReference>
<dbReference type="Pfam" id="PF13181">
    <property type="entry name" value="TPR_8"/>
    <property type="match status" value="1"/>
</dbReference>
<evidence type="ECO:0000313" key="2">
    <source>
        <dbReference type="Proteomes" id="UP000323632"/>
    </source>
</evidence>
<keyword evidence="2" id="KW-1185">Reference proteome</keyword>
<protein>
    <submittedName>
        <fullName evidence="1">Tetratricopeptide repeat protein</fullName>
    </submittedName>
</protein>
<gene>
    <name evidence="1" type="ORF">F0919_06555</name>
</gene>
<name>A0A5M6CSG9_9BACT</name>
<dbReference type="Pfam" id="PF13432">
    <property type="entry name" value="TPR_16"/>
    <property type="match status" value="4"/>
</dbReference>
<evidence type="ECO:0000313" key="1">
    <source>
        <dbReference type="EMBL" id="KAA5537330.1"/>
    </source>
</evidence>
<dbReference type="SMART" id="SM00028">
    <property type="entry name" value="TPR"/>
    <property type="match status" value="10"/>
</dbReference>
<dbReference type="RefSeq" id="WP_150031906.1">
    <property type="nucleotide sequence ID" value="NZ_VWSH01000001.1"/>
</dbReference>
<dbReference type="AlphaFoldDB" id="A0A5M6CSG9"/>
<proteinExistence type="predicted"/>
<accession>A0A5M6CSG9</accession>
<reference evidence="1 2" key="1">
    <citation type="submission" date="2019-09" db="EMBL/GenBank/DDBJ databases">
        <title>Genome sequence and assembly of Taibaiella sp.</title>
        <authorList>
            <person name="Chhetri G."/>
        </authorList>
    </citation>
    <scope>NUCLEOTIDE SEQUENCE [LARGE SCALE GENOMIC DNA]</scope>
    <source>
        <strain evidence="1 2">KVB11</strain>
    </source>
</reference>